<name>Q6LKG6_PHOPR</name>
<dbReference type="Proteomes" id="UP000000593">
    <property type="component" value="Chromosome 2"/>
</dbReference>
<dbReference type="KEGG" id="ppr:PBPRB0311"/>
<accession>Q6LKG6</accession>
<evidence type="ECO:0008006" key="3">
    <source>
        <dbReference type="Google" id="ProtNLM"/>
    </source>
</evidence>
<gene>
    <name evidence="1" type="ordered locus">PBPRB0311</name>
</gene>
<protein>
    <recommendedName>
        <fullName evidence="3">Methyl-accepting chemotaxis protein</fullName>
    </recommendedName>
</protein>
<dbReference type="HOGENOM" id="CLU_2131119_0_0_6"/>
<dbReference type="RefSeq" id="WP_011220397.1">
    <property type="nucleotide sequence ID" value="NC_006371.1"/>
</dbReference>
<dbReference type="AlphaFoldDB" id="Q6LKG6"/>
<evidence type="ECO:0000313" key="1">
    <source>
        <dbReference type="EMBL" id="CAG22184.1"/>
    </source>
</evidence>
<sequence>MIDKIDRETNMAVSSIIEGRSEMERGVLMVAEMVKPLSELSNGAQLSLAQLEQLESIAAKQAHDSTDIKAEIARIDQMTSDNKLAVQQLAQTTTTLSSESVQLNQQVGQFTLG</sequence>
<reference evidence="2" key="1">
    <citation type="journal article" date="2005" name="Science">
        <title>Life at depth: Photobacterium profundum genome sequence and expression analysis.</title>
        <authorList>
            <person name="Vezzi A."/>
            <person name="Campanaro S."/>
            <person name="D'Angelo M."/>
            <person name="Simonato F."/>
            <person name="Vitulo N."/>
            <person name="Lauro F.M."/>
            <person name="Cestaro A."/>
            <person name="Malacrida G."/>
            <person name="Simionati B."/>
            <person name="Cannata N."/>
            <person name="Romualdi C."/>
            <person name="Bartlett D.H."/>
            <person name="Valle G."/>
        </authorList>
    </citation>
    <scope>NUCLEOTIDE SEQUENCE [LARGE SCALE GENOMIC DNA]</scope>
    <source>
        <strain evidence="2">ATCC BAA-1253 / SS9</strain>
    </source>
</reference>
<keyword evidence="2" id="KW-1185">Reference proteome</keyword>
<dbReference type="SUPFAM" id="SSF58104">
    <property type="entry name" value="Methyl-accepting chemotaxis protein (MCP) signaling domain"/>
    <property type="match status" value="1"/>
</dbReference>
<dbReference type="Gene3D" id="1.10.287.950">
    <property type="entry name" value="Methyl-accepting chemotaxis protein"/>
    <property type="match status" value="1"/>
</dbReference>
<proteinExistence type="predicted"/>
<dbReference type="STRING" id="298386.PBPRB0311"/>
<evidence type="ECO:0000313" key="2">
    <source>
        <dbReference type="Proteomes" id="UP000000593"/>
    </source>
</evidence>
<organism evidence="1 2">
    <name type="scientific">Photobacterium profundum (strain SS9)</name>
    <dbReference type="NCBI Taxonomy" id="298386"/>
    <lineage>
        <taxon>Bacteria</taxon>
        <taxon>Pseudomonadati</taxon>
        <taxon>Pseudomonadota</taxon>
        <taxon>Gammaproteobacteria</taxon>
        <taxon>Vibrionales</taxon>
        <taxon>Vibrionaceae</taxon>
        <taxon>Photobacterium</taxon>
    </lineage>
</organism>
<dbReference type="EMBL" id="CR378676">
    <property type="protein sequence ID" value="CAG22184.1"/>
    <property type="molecule type" value="Genomic_DNA"/>
</dbReference>